<dbReference type="PROSITE" id="PS00080">
    <property type="entry name" value="MULTICOPPER_OXIDASE2"/>
    <property type="match status" value="1"/>
</dbReference>
<dbReference type="EMBL" id="KZ613747">
    <property type="protein sequence ID" value="PMD64993.1"/>
    <property type="molecule type" value="Genomic_DNA"/>
</dbReference>
<dbReference type="FunFam" id="2.60.40.420:FF:000021">
    <property type="entry name" value="Extracellular dihydrogeodin oxidase/laccase"/>
    <property type="match status" value="1"/>
</dbReference>
<keyword evidence="2" id="KW-0479">Metal-binding</keyword>
<dbReference type="InterPro" id="IPR011707">
    <property type="entry name" value="Cu-oxidase-like_N"/>
</dbReference>
<feature type="domain" description="Plastocyanin-like" evidence="8">
    <location>
        <begin position="66"/>
        <end position="182"/>
    </location>
</feature>
<evidence type="ECO:0000256" key="1">
    <source>
        <dbReference type="ARBA" id="ARBA00010609"/>
    </source>
</evidence>
<dbReference type="Pfam" id="PF00394">
    <property type="entry name" value="Cu-oxidase"/>
    <property type="match status" value="1"/>
</dbReference>
<keyword evidence="4" id="KW-0186">Copper</keyword>
<feature type="chain" id="PRO_5014466121" evidence="5">
    <location>
        <begin position="18"/>
        <end position="584"/>
    </location>
</feature>
<dbReference type="GO" id="GO:0005507">
    <property type="term" value="F:copper ion binding"/>
    <property type="evidence" value="ECO:0007669"/>
    <property type="project" value="InterPro"/>
</dbReference>
<reference evidence="9 10" key="1">
    <citation type="submission" date="2016-04" db="EMBL/GenBank/DDBJ databases">
        <title>A degradative enzymes factory behind the ericoid mycorrhizal symbiosis.</title>
        <authorList>
            <consortium name="DOE Joint Genome Institute"/>
            <person name="Martino E."/>
            <person name="Morin E."/>
            <person name="Grelet G."/>
            <person name="Kuo A."/>
            <person name="Kohler A."/>
            <person name="Daghino S."/>
            <person name="Barry K."/>
            <person name="Choi C."/>
            <person name="Cichocki N."/>
            <person name="Clum A."/>
            <person name="Copeland A."/>
            <person name="Hainaut M."/>
            <person name="Haridas S."/>
            <person name="Labutti K."/>
            <person name="Lindquist E."/>
            <person name="Lipzen A."/>
            <person name="Khouja H.-R."/>
            <person name="Murat C."/>
            <person name="Ohm R."/>
            <person name="Olson A."/>
            <person name="Spatafora J."/>
            <person name="Veneault-Fourrey C."/>
            <person name="Henrissat B."/>
            <person name="Grigoriev I."/>
            <person name="Martin F."/>
            <person name="Perotto S."/>
        </authorList>
    </citation>
    <scope>NUCLEOTIDE SEQUENCE [LARGE SCALE GENOMIC DNA]</scope>
    <source>
        <strain evidence="9 10">E</strain>
    </source>
</reference>
<dbReference type="Proteomes" id="UP000235371">
    <property type="component" value="Unassembled WGS sequence"/>
</dbReference>
<dbReference type="CDD" id="cd13901">
    <property type="entry name" value="CuRO_3_MaLCC_like"/>
    <property type="match status" value="1"/>
</dbReference>
<dbReference type="CDD" id="cd13880">
    <property type="entry name" value="CuRO_2_MaLCC_like"/>
    <property type="match status" value="1"/>
</dbReference>
<organism evidence="9 10">
    <name type="scientific">Hyaloscypha bicolor E</name>
    <dbReference type="NCBI Taxonomy" id="1095630"/>
    <lineage>
        <taxon>Eukaryota</taxon>
        <taxon>Fungi</taxon>
        <taxon>Dikarya</taxon>
        <taxon>Ascomycota</taxon>
        <taxon>Pezizomycotina</taxon>
        <taxon>Leotiomycetes</taxon>
        <taxon>Helotiales</taxon>
        <taxon>Hyaloscyphaceae</taxon>
        <taxon>Hyaloscypha</taxon>
        <taxon>Hyaloscypha bicolor</taxon>
    </lineage>
</organism>
<dbReference type="InParanoid" id="A0A2J6TPP6"/>
<dbReference type="Pfam" id="PF07732">
    <property type="entry name" value="Cu-oxidase_3"/>
    <property type="match status" value="1"/>
</dbReference>
<feature type="domain" description="Plastocyanin-like" evidence="7">
    <location>
        <begin position="430"/>
        <end position="550"/>
    </location>
</feature>
<keyword evidence="10" id="KW-1185">Reference proteome</keyword>
<dbReference type="InterPro" id="IPR011706">
    <property type="entry name" value="Cu-oxidase_C"/>
</dbReference>
<dbReference type="SUPFAM" id="SSF49503">
    <property type="entry name" value="Cupredoxins"/>
    <property type="match status" value="3"/>
</dbReference>
<evidence type="ECO:0000256" key="2">
    <source>
        <dbReference type="ARBA" id="ARBA00022723"/>
    </source>
</evidence>
<evidence type="ECO:0000259" key="6">
    <source>
        <dbReference type="Pfam" id="PF00394"/>
    </source>
</evidence>
<evidence type="ECO:0000256" key="5">
    <source>
        <dbReference type="SAM" id="SignalP"/>
    </source>
</evidence>
<name>A0A2J6TPP6_9HELO</name>
<dbReference type="InterPro" id="IPR045087">
    <property type="entry name" value="Cu-oxidase_fam"/>
</dbReference>
<dbReference type="Gene3D" id="2.60.40.420">
    <property type="entry name" value="Cupredoxins - blue copper proteins"/>
    <property type="match status" value="3"/>
</dbReference>
<protein>
    <submittedName>
        <fullName evidence="9">Multicopper oxidase</fullName>
    </submittedName>
</protein>
<dbReference type="FunFam" id="2.60.40.420:FF:000096">
    <property type="entry name" value="Multicopper oxidase"/>
    <property type="match status" value="1"/>
</dbReference>
<evidence type="ECO:0000313" key="10">
    <source>
        <dbReference type="Proteomes" id="UP000235371"/>
    </source>
</evidence>
<dbReference type="OrthoDB" id="2121828at2759"/>
<dbReference type="RefSeq" id="XP_024741897.1">
    <property type="nucleotide sequence ID" value="XM_024885649.1"/>
</dbReference>
<dbReference type="PROSITE" id="PS00079">
    <property type="entry name" value="MULTICOPPER_OXIDASE1"/>
    <property type="match status" value="1"/>
</dbReference>
<dbReference type="InterPro" id="IPR002355">
    <property type="entry name" value="Cu_oxidase_Cu_BS"/>
</dbReference>
<accession>A0A2J6TPP6</accession>
<evidence type="ECO:0000256" key="4">
    <source>
        <dbReference type="ARBA" id="ARBA00023008"/>
    </source>
</evidence>
<evidence type="ECO:0000256" key="3">
    <source>
        <dbReference type="ARBA" id="ARBA00023002"/>
    </source>
</evidence>
<dbReference type="CDD" id="cd13854">
    <property type="entry name" value="CuRO_1_MaLCC_like"/>
    <property type="match status" value="1"/>
</dbReference>
<keyword evidence="3" id="KW-0560">Oxidoreductase</keyword>
<feature type="signal peptide" evidence="5">
    <location>
        <begin position="1"/>
        <end position="17"/>
    </location>
</feature>
<evidence type="ECO:0000313" key="9">
    <source>
        <dbReference type="EMBL" id="PMD64993.1"/>
    </source>
</evidence>
<proteinExistence type="inferred from homology"/>
<keyword evidence="5" id="KW-0732">Signal</keyword>
<gene>
    <name evidence="9" type="ORF">K444DRAFT_650586</name>
</gene>
<dbReference type="InterPro" id="IPR008972">
    <property type="entry name" value="Cupredoxin"/>
</dbReference>
<evidence type="ECO:0000259" key="7">
    <source>
        <dbReference type="Pfam" id="PF07731"/>
    </source>
</evidence>
<sequence length="584" mass="63277">MRFSGIAALLFSSFVYAQTDYPELPVDYLLTTSPITPLPLGFPWGAKTASNTNPYSNVIRAYDFTIQRERKAPDGYLKNVLLINGQFPGPLIEANWGDTIQVTVHNQITAPDEGVALHWHGILQKLSQWMDGVPGVQQCPIPPGGSFTYSFIADLYGTSWYHSHYSAQYAGGLIGPMIIHGPTNVPYDIDIGPIMLTDYFHRDYLSIVADVVGTDGSKVAPLSDNNLIQGRNNFNCSNVAAGDTTPCSNNAGITNFRFTPGKVHRLRLINAGAEGMQKFSIDGHNLTVIANDFVPIVPYTTQVVTLGIGQRTDVLVTGIPGATGSYAMRSSIAGGGCSLTSQPDAVAIVYYNHAAVALGTPNTTAWPAWTASVTGQCANDPLTETVPWFPITPDPAPPVTQNIDIEFGQNASGNFLWTMNKSSFRANYNQPILLLSNLGNNSYPDSPQWNVYNFGSNSSIRIHITNPGFAAHPIHLHGHNMFVENVGTGTWDGTVVNPSNPQRRDVQIVPAGGFLVLQITADNPGAWPLHCHIAWHVSGGLYVTVLERPDDIAKLQIPSIMAQTCRDWATFTGKEVVDQIDSGL</sequence>
<dbReference type="GeneID" id="36593726"/>
<dbReference type="AlphaFoldDB" id="A0A2J6TPP6"/>
<dbReference type="GO" id="GO:0016491">
    <property type="term" value="F:oxidoreductase activity"/>
    <property type="evidence" value="ECO:0007669"/>
    <property type="project" value="UniProtKB-KW"/>
</dbReference>
<dbReference type="Pfam" id="PF07731">
    <property type="entry name" value="Cu-oxidase_2"/>
    <property type="match status" value="1"/>
</dbReference>
<feature type="domain" description="Plastocyanin-like" evidence="6">
    <location>
        <begin position="193"/>
        <end position="353"/>
    </location>
</feature>
<evidence type="ECO:0000259" key="8">
    <source>
        <dbReference type="Pfam" id="PF07732"/>
    </source>
</evidence>
<dbReference type="InterPro" id="IPR001117">
    <property type="entry name" value="Cu-oxidase_2nd"/>
</dbReference>
<dbReference type="STRING" id="1095630.A0A2J6TPP6"/>
<dbReference type="InterPro" id="IPR033138">
    <property type="entry name" value="Cu_oxidase_CS"/>
</dbReference>
<comment type="similarity">
    <text evidence="1">Belongs to the multicopper oxidase family.</text>
</comment>
<dbReference type="PANTHER" id="PTHR11709">
    <property type="entry name" value="MULTI-COPPER OXIDASE"/>
    <property type="match status" value="1"/>
</dbReference>
<dbReference type="PANTHER" id="PTHR11709:SF145">
    <property type="entry name" value="LCC1"/>
    <property type="match status" value="1"/>
</dbReference>